<dbReference type="OrthoDB" id="10621604at2759"/>
<evidence type="ECO:0000313" key="1">
    <source>
        <dbReference type="EMBL" id="OHT15857.1"/>
    </source>
</evidence>
<keyword evidence="2" id="KW-1185">Reference proteome</keyword>
<gene>
    <name evidence="1" type="ORF">TRFO_13683</name>
</gene>
<dbReference type="GeneID" id="94832092"/>
<dbReference type="RefSeq" id="XP_068368993.1">
    <property type="nucleotide sequence ID" value="XM_068497388.1"/>
</dbReference>
<dbReference type="VEuPathDB" id="TrichDB:TRFO_13683"/>
<organism evidence="1 2">
    <name type="scientific">Tritrichomonas foetus</name>
    <dbReference type="NCBI Taxonomy" id="1144522"/>
    <lineage>
        <taxon>Eukaryota</taxon>
        <taxon>Metamonada</taxon>
        <taxon>Parabasalia</taxon>
        <taxon>Tritrichomonadida</taxon>
        <taxon>Tritrichomonadidae</taxon>
        <taxon>Tritrichomonas</taxon>
    </lineage>
</organism>
<dbReference type="Proteomes" id="UP000179807">
    <property type="component" value="Unassembled WGS sequence"/>
</dbReference>
<name>A0A1J4KX74_9EUKA</name>
<proteinExistence type="predicted"/>
<dbReference type="EMBL" id="MLAK01000176">
    <property type="protein sequence ID" value="OHT15857.1"/>
    <property type="molecule type" value="Genomic_DNA"/>
</dbReference>
<comment type="caution">
    <text evidence="1">The sequence shown here is derived from an EMBL/GenBank/DDBJ whole genome shotgun (WGS) entry which is preliminary data.</text>
</comment>
<evidence type="ECO:0000313" key="2">
    <source>
        <dbReference type="Proteomes" id="UP000179807"/>
    </source>
</evidence>
<accession>A0A1J4KX74</accession>
<reference evidence="1" key="1">
    <citation type="submission" date="2016-10" db="EMBL/GenBank/DDBJ databases">
        <authorList>
            <person name="Benchimol M."/>
            <person name="Almeida L.G."/>
            <person name="Vasconcelos A.T."/>
            <person name="Perreira-Neves A."/>
            <person name="Rosa I.A."/>
            <person name="Tasca T."/>
            <person name="Bogo M.R."/>
            <person name="de Souza W."/>
        </authorList>
    </citation>
    <scope>NUCLEOTIDE SEQUENCE [LARGE SCALE GENOMIC DNA]</scope>
    <source>
        <strain evidence="1">K</strain>
    </source>
</reference>
<sequence length="511" mass="57415">MGSNPSVAQAESRFLDVFQELSNQKEDAVDSVIMKSAFLHDLSCISNIDIQMLYKRQPSLVKELILKSLDFMVNSTDVKIVQGCIHILARFLPVLSLSIINPNELEWLFVGEKSEIVNLFNELKSLLFAPNILNEEDAENQFVWYWGTSLRHSFETSRTDALSILFFGHAGSFFFPNFPEIQEQNQKHACVESNITKYLIESIAEGIWWHNIHFMTTALPYTCLALANDSNFRSSLKDSQLLNRLSEIVYVPVDDLNVVIHYTYSLSTIEVDILLACEICLLLEPKCNYDVVKMTVAAIHYLQLANETNKINANHRIALTILSVVTSTKENGKLLEESILANLGTKFVFQTSSVALALLEALTNTVLMNDSNGILPLVISCLHNISPFITDSEKASSCIVTMIENAMKNDKKALTDALVVVIERYVTGDGDGNAKRETLKKLVGELAVFEGKSETKDQFLASIAETQLNHDFPLIIDQIESHITWAKSVVIQLFSKRNRITLEGIRKKSDK</sequence>
<protein>
    <submittedName>
        <fullName evidence="1">Uncharacterized protein</fullName>
    </submittedName>
</protein>
<dbReference type="AlphaFoldDB" id="A0A1J4KX74"/>